<dbReference type="CDD" id="cd07812">
    <property type="entry name" value="SRPBCC"/>
    <property type="match status" value="1"/>
</dbReference>
<accession>A0ABY4YXN7</accession>
<proteinExistence type="predicted"/>
<dbReference type="Gene3D" id="3.30.530.20">
    <property type="match status" value="1"/>
</dbReference>
<name>A0ABY4YXN7_9MICO</name>
<keyword evidence="2" id="KW-1185">Reference proteome</keyword>
<gene>
    <name evidence="1" type="ORF">NF556_07110</name>
</gene>
<dbReference type="EMBL" id="CP099489">
    <property type="protein sequence ID" value="USQ81411.1"/>
    <property type="molecule type" value="Genomic_DNA"/>
</dbReference>
<evidence type="ECO:0000313" key="2">
    <source>
        <dbReference type="Proteomes" id="UP001056455"/>
    </source>
</evidence>
<organism evidence="1 2">
    <name type="scientific">Ornithinimicrobium faecis</name>
    <dbReference type="NCBI Taxonomy" id="2934158"/>
    <lineage>
        <taxon>Bacteria</taxon>
        <taxon>Bacillati</taxon>
        <taxon>Actinomycetota</taxon>
        <taxon>Actinomycetes</taxon>
        <taxon>Micrococcales</taxon>
        <taxon>Ornithinimicrobiaceae</taxon>
        <taxon>Ornithinimicrobium</taxon>
    </lineage>
</organism>
<dbReference type="InterPro" id="IPR019587">
    <property type="entry name" value="Polyketide_cyclase/dehydratase"/>
</dbReference>
<sequence length="162" mass="18199">MPALVPLEVDIVIQAPVATVWEAVGDPRRLSAWSPQVRQTTLLDGADQVAVGVRFRNQNEHGQLEWTTHGEIVQCDPGRGLAFRLEENWLLWSFTLWDLGDGQTRLVQRRDAPEGISDFAHGLTERYMGGEQAFTSTMRAGMQQTLQGIKDACEQPRSARER</sequence>
<dbReference type="Pfam" id="PF10604">
    <property type="entry name" value="Polyketide_cyc2"/>
    <property type="match status" value="1"/>
</dbReference>
<dbReference type="Proteomes" id="UP001056455">
    <property type="component" value="Chromosome"/>
</dbReference>
<dbReference type="RefSeq" id="WP_252594872.1">
    <property type="nucleotide sequence ID" value="NZ_CP099489.1"/>
</dbReference>
<evidence type="ECO:0000313" key="1">
    <source>
        <dbReference type="EMBL" id="USQ81411.1"/>
    </source>
</evidence>
<dbReference type="InterPro" id="IPR023393">
    <property type="entry name" value="START-like_dom_sf"/>
</dbReference>
<protein>
    <submittedName>
        <fullName evidence="1">SRPBCC family protein</fullName>
    </submittedName>
</protein>
<reference evidence="1" key="1">
    <citation type="submission" date="2022-06" db="EMBL/GenBank/DDBJ databases">
        <title>Ornithinimicrobium HY1793.</title>
        <authorList>
            <person name="Huang Y."/>
        </authorList>
    </citation>
    <scope>NUCLEOTIDE SEQUENCE</scope>
    <source>
        <strain evidence="1">HY1793</strain>
    </source>
</reference>
<dbReference type="SUPFAM" id="SSF55961">
    <property type="entry name" value="Bet v1-like"/>
    <property type="match status" value="1"/>
</dbReference>